<feature type="region of interest" description="Disordered" evidence="4">
    <location>
        <begin position="537"/>
        <end position="568"/>
    </location>
</feature>
<dbReference type="Gene3D" id="3.30.420.40">
    <property type="match status" value="2"/>
</dbReference>
<evidence type="ECO:0000256" key="2">
    <source>
        <dbReference type="ARBA" id="ARBA00022840"/>
    </source>
</evidence>
<feature type="compositionally biased region" description="Basic and acidic residues" evidence="4">
    <location>
        <begin position="544"/>
        <end position="555"/>
    </location>
</feature>
<accession>A0AAD9GYN9</accession>
<dbReference type="EMBL" id="JASMQC010000002">
    <property type="protein sequence ID" value="KAK1947006.1"/>
    <property type="molecule type" value="Genomic_DNA"/>
</dbReference>
<dbReference type="SUPFAM" id="SSF48452">
    <property type="entry name" value="TPR-like"/>
    <property type="match status" value="1"/>
</dbReference>
<dbReference type="InterPro" id="IPR019734">
    <property type="entry name" value="TPR_rpt"/>
</dbReference>
<dbReference type="GO" id="GO:0140662">
    <property type="term" value="F:ATP-dependent protein folding chaperone"/>
    <property type="evidence" value="ECO:0007669"/>
    <property type="project" value="InterPro"/>
</dbReference>
<dbReference type="Gene3D" id="3.30.30.30">
    <property type="match status" value="1"/>
</dbReference>
<dbReference type="FunFam" id="3.90.640.10:FF:000004">
    <property type="entry name" value="Heat shock 70 kDa protein 4"/>
    <property type="match status" value="1"/>
</dbReference>
<keyword evidence="1" id="KW-0547">Nucleotide-binding</keyword>
<feature type="repeat" description="TPR" evidence="3">
    <location>
        <begin position="658"/>
        <end position="691"/>
    </location>
</feature>
<dbReference type="PROSITE" id="PS01036">
    <property type="entry name" value="HSP70_3"/>
    <property type="match status" value="1"/>
</dbReference>
<keyword evidence="5" id="KW-0346">Stress response</keyword>
<dbReference type="PROSITE" id="PS50005">
    <property type="entry name" value="TPR"/>
    <property type="match status" value="2"/>
</dbReference>
<dbReference type="GO" id="GO:0005829">
    <property type="term" value="C:cytosol"/>
    <property type="evidence" value="ECO:0007669"/>
    <property type="project" value="TreeGrafter"/>
</dbReference>
<dbReference type="Proteomes" id="UP001259832">
    <property type="component" value="Unassembled WGS sequence"/>
</dbReference>
<sequence>MASPQPHSPDLEISMASTQSPRVFGVDFGAQRCVIAESNGDVVLNELGGMTTAALVSFKGEERLVGESAVLSSSTNPRNTVGFLSGLVGKSQLASVQRTLERLPGHQPTFEVDEAGRVVVNVDYGKDGSKTQFTVEQLAGMLFANLTTQMKKRFQGESFHVTLAVPSLWGDEEKSAVRMAAKIASIPSLAIISRDEALARCFHCKHPVEAPASTDGDASMEEAARYIAIIDMGHTSTSVAVVKLTPEGETLLATEADVELGAETLDRRLFDHFKKEVKTKHQLDVELHSKGGKRLFQACEKLKKLLSTIGEASVTVENLAPEKDVSISISRNVFEELCAPERARVTEMLQKALETAKESVSSVDIASVEIVGGGTRIPFVQEAIIAAFPAEQHRNTALIGRMLDSTTAIALGAAFSNEPTAEAPVEAVDEALLARYVELEQKFQARDAELTAIAHERNAIEAFVYEMRSKSSGKHGDKLDTSKLNPLLDAAEDWIYSEESEFATLETIRAKHQSIESEIRAACETYFSAIEADERALEQQLEQESQKAEAERQAEGGDEDHDTRKLKKPERMRMVVKNKEEGNELFRDGNHKHAAARYVKALTHASKFFDLTEADKEEVNTIKLSLYLNLAQCYLKMENYSRAVANCNDALAIDAKSVKALYRRAVAHEKENKLEEAAEDVKAALAIAPHDRAVVKLDERLKARLRRQLDKEKKMWSKAFA</sequence>
<dbReference type="Gene3D" id="1.25.40.10">
    <property type="entry name" value="Tetratricopeptide repeat domain"/>
    <property type="match status" value="1"/>
</dbReference>
<dbReference type="Pfam" id="PF13181">
    <property type="entry name" value="TPR_8"/>
    <property type="match status" value="2"/>
</dbReference>
<dbReference type="InterPro" id="IPR013126">
    <property type="entry name" value="Hsp_70_fam"/>
</dbReference>
<dbReference type="AlphaFoldDB" id="A0AAD9GYN9"/>
<keyword evidence="6" id="KW-1185">Reference proteome</keyword>
<evidence type="ECO:0000256" key="4">
    <source>
        <dbReference type="SAM" id="MobiDB-lite"/>
    </source>
</evidence>
<dbReference type="GO" id="GO:0005634">
    <property type="term" value="C:nucleus"/>
    <property type="evidence" value="ECO:0007669"/>
    <property type="project" value="TreeGrafter"/>
</dbReference>
<comment type="caution">
    <text evidence="5">The sequence shown here is derived from an EMBL/GenBank/DDBJ whole genome shotgun (WGS) entry which is preliminary data.</text>
</comment>
<dbReference type="SUPFAM" id="SSF53067">
    <property type="entry name" value="Actin-like ATPase domain"/>
    <property type="match status" value="2"/>
</dbReference>
<dbReference type="PRINTS" id="PR00301">
    <property type="entry name" value="HEATSHOCK70"/>
</dbReference>
<dbReference type="Pfam" id="PF00012">
    <property type="entry name" value="HSP70"/>
    <property type="match status" value="1"/>
</dbReference>
<proteinExistence type="predicted"/>
<dbReference type="InterPro" id="IPR029048">
    <property type="entry name" value="HSP70_C_sf"/>
</dbReference>
<evidence type="ECO:0000313" key="5">
    <source>
        <dbReference type="EMBL" id="KAK1947006.1"/>
    </source>
</evidence>
<reference evidence="5" key="1">
    <citation type="submission" date="2023-08" db="EMBL/GenBank/DDBJ databases">
        <title>Reference Genome Resource for the Citrus Pathogen Phytophthora citrophthora.</title>
        <authorList>
            <person name="Moller H."/>
            <person name="Coetzee B."/>
            <person name="Rose L.J."/>
            <person name="Van Niekerk J.M."/>
        </authorList>
    </citation>
    <scope>NUCLEOTIDE SEQUENCE</scope>
    <source>
        <strain evidence="5">STE-U-9442</strain>
    </source>
</reference>
<evidence type="ECO:0000256" key="1">
    <source>
        <dbReference type="ARBA" id="ARBA00022741"/>
    </source>
</evidence>
<dbReference type="SUPFAM" id="SSF100934">
    <property type="entry name" value="Heat shock protein 70kD (HSP70), C-terminal subdomain"/>
    <property type="match status" value="1"/>
</dbReference>
<keyword evidence="2" id="KW-0067">ATP-binding</keyword>
<dbReference type="InterPro" id="IPR011990">
    <property type="entry name" value="TPR-like_helical_dom_sf"/>
</dbReference>
<evidence type="ECO:0000313" key="6">
    <source>
        <dbReference type="Proteomes" id="UP001259832"/>
    </source>
</evidence>
<dbReference type="InterPro" id="IPR043129">
    <property type="entry name" value="ATPase_NBD"/>
</dbReference>
<dbReference type="InterPro" id="IPR018181">
    <property type="entry name" value="Heat_shock_70_CS"/>
</dbReference>
<evidence type="ECO:0000256" key="3">
    <source>
        <dbReference type="PROSITE-ProRule" id="PRU00339"/>
    </source>
</evidence>
<dbReference type="PANTHER" id="PTHR45639">
    <property type="entry name" value="HSC70CB, ISOFORM G-RELATED"/>
    <property type="match status" value="1"/>
</dbReference>
<dbReference type="GO" id="GO:0005524">
    <property type="term" value="F:ATP binding"/>
    <property type="evidence" value="ECO:0007669"/>
    <property type="project" value="UniProtKB-KW"/>
</dbReference>
<feature type="repeat" description="TPR" evidence="3">
    <location>
        <begin position="624"/>
        <end position="657"/>
    </location>
</feature>
<dbReference type="Gene3D" id="3.90.640.10">
    <property type="entry name" value="Actin, Chain A, domain 4"/>
    <property type="match status" value="1"/>
</dbReference>
<keyword evidence="3" id="KW-0802">TPR repeat</keyword>
<gene>
    <name evidence="5" type="ORF">P3T76_001016</name>
</gene>
<dbReference type="PANTHER" id="PTHR45639:SF28">
    <property type="entry name" value="HEAT SHOCK PROTEIN-LIKE PROTEIN"/>
    <property type="match status" value="1"/>
</dbReference>
<protein>
    <submittedName>
        <fullName evidence="5">Heat shock SSE1</fullName>
    </submittedName>
</protein>
<organism evidence="5 6">
    <name type="scientific">Phytophthora citrophthora</name>
    <dbReference type="NCBI Taxonomy" id="4793"/>
    <lineage>
        <taxon>Eukaryota</taxon>
        <taxon>Sar</taxon>
        <taxon>Stramenopiles</taxon>
        <taxon>Oomycota</taxon>
        <taxon>Peronosporomycetes</taxon>
        <taxon>Peronosporales</taxon>
        <taxon>Peronosporaceae</taxon>
        <taxon>Phytophthora</taxon>
    </lineage>
</organism>
<dbReference type="Gene3D" id="1.20.1270.10">
    <property type="match status" value="1"/>
</dbReference>
<dbReference type="SMART" id="SM00028">
    <property type="entry name" value="TPR"/>
    <property type="match status" value="3"/>
</dbReference>
<name>A0AAD9GYN9_9STRA</name>